<keyword evidence="1" id="KW-0479">Metal-binding</keyword>
<dbReference type="InterPro" id="IPR009051">
    <property type="entry name" value="Helical_ferredxn"/>
</dbReference>
<dbReference type="EMBL" id="FUXL01000011">
    <property type="protein sequence ID" value="SKA27799.1"/>
    <property type="molecule type" value="Genomic_DNA"/>
</dbReference>
<proteinExistence type="predicted"/>
<dbReference type="AlphaFoldDB" id="A0A1T4SHZ0"/>
<keyword evidence="2" id="KW-0408">Iron</keyword>
<evidence type="ECO:0000259" key="4">
    <source>
        <dbReference type="PROSITE" id="PS51379"/>
    </source>
</evidence>
<dbReference type="GO" id="GO:0051536">
    <property type="term" value="F:iron-sulfur cluster binding"/>
    <property type="evidence" value="ECO:0007669"/>
    <property type="project" value="UniProtKB-KW"/>
</dbReference>
<dbReference type="InterPro" id="IPR017900">
    <property type="entry name" value="4Fe4S_Fe_S_CS"/>
</dbReference>
<organism evidence="5 6">
    <name type="scientific">Consotaella salsifontis</name>
    <dbReference type="NCBI Taxonomy" id="1365950"/>
    <lineage>
        <taxon>Bacteria</taxon>
        <taxon>Pseudomonadati</taxon>
        <taxon>Pseudomonadota</taxon>
        <taxon>Alphaproteobacteria</taxon>
        <taxon>Hyphomicrobiales</taxon>
        <taxon>Aurantimonadaceae</taxon>
        <taxon>Consotaella</taxon>
    </lineage>
</organism>
<evidence type="ECO:0000313" key="6">
    <source>
        <dbReference type="Proteomes" id="UP000190135"/>
    </source>
</evidence>
<evidence type="ECO:0000256" key="2">
    <source>
        <dbReference type="ARBA" id="ARBA00023004"/>
    </source>
</evidence>
<protein>
    <submittedName>
        <fullName evidence="5">4Fe-4S dicluster containing protein</fullName>
    </submittedName>
</protein>
<accession>A0A1T4SHZ0</accession>
<dbReference type="PROSITE" id="PS51379">
    <property type="entry name" value="4FE4S_FER_2"/>
    <property type="match status" value="2"/>
</dbReference>
<dbReference type="STRING" id="1365950.SAMN05428963_11116"/>
<dbReference type="OrthoDB" id="9765258at2"/>
<feature type="domain" description="4Fe-4S ferredoxin-type" evidence="4">
    <location>
        <begin position="263"/>
        <end position="293"/>
    </location>
</feature>
<keyword evidence="6" id="KW-1185">Reference proteome</keyword>
<evidence type="ECO:0000313" key="5">
    <source>
        <dbReference type="EMBL" id="SKA27799.1"/>
    </source>
</evidence>
<dbReference type="SUPFAM" id="SSF46548">
    <property type="entry name" value="alpha-helical ferredoxin"/>
    <property type="match status" value="1"/>
</dbReference>
<gene>
    <name evidence="5" type="ORF">SAMN05428963_11116</name>
</gene>
<dbReference type="Proteomes" id="UP000190135">
    <property type="component" value="Unassembled WGS sequence"/>
</dbReference>
<evidence type="ECO:0000256" key="1">
    <source>
        <dbReference type="ARBA" id="ARBA00022723"/>
    </source>
</evidence>
<dbReference type="InterPro" id="IPR017896">
    <property type="entry name" value="4Fe4S_Fe-S-bd"/>
</dbReference>
<dbReference type="GO" id="GO:0046872">
    <property type="term" value="F:metal ion binding"/>
    <property type="evidence" value="ECO:0007669"/>
    <property type="project" value="UniProtKB-KW"/>
</dbReference>
<dbReference type="Gene3D" id="1.10.1060.10">
    <property type="entry name" value="Alpha-helical ferredoxin"/>
    <property type="match status" value="1"/>
</dbReference>
<dbReference type="Pfam" id="PF17179">
    <property type="entry name" value="Fer4_22"/>
    <property type="match status" value="1"/>
</dbReference>
<dbReference type="RefSeq" id="WP_078709295.1">
    <property type="nucleotide sequence ID" value="NZ_FUXL01000011.1"/>
</dbReference>
<evidence type="ECO:0000256" key="3">
    <source>
        <dbReference type="ARBA" id="ARBA00023014"/>
    </source>
</evidence>
<dbReference type="PROSITE" id="PS00198">
    <property type="entry name" value="4FE4S_FER_1"/>
    <property type="match status" value="1"/>
</dbReference>
<keyword evidence="3" id="KW-0411">Iron-sulfur</keyword>
<feature type="domain" description="4Fe-4S ferredoxin-type" evidence="4">
    <location>
        <begin position="339"/>
        <end position="370"/>
    </location>
</feature>
<name>A0A1T4SHZ0_9HYPH</name>
<dbReference type="PANTHER" id="PTHR40447:SF1">
    <property type="entry name" value="ANAEROBIC SULFITE REDUCTASE SUBUNIT A"/>
    <property type="match status" value="1"/>
</dbReference>
<reference evidence="5 6" key="1">
    <citation type="submission" date="2017-02" db="EMBL/GenBank/DDBJ databases">
        <authorList>
            <person name="Peterson S.W."/>
        </authorList>
    </citation>
    <scope>NUCLEOTIDE SEQUENCE [LARGE SCALE GENOMIC DNA]</scope>
    <source>
        <strain evidence="5 6">USBA 369</strain>
    </source>
</reference>
<sequence length="384" mass="42106">MSAETGALVGDSAVLEATALPALIQALRDEGYEVIGPTARDGAIVFSEYGPADSLPVGYEDSQEGGRYRLIKTAGRRVFDYVVGPKSLKEWFWPPRQPLWTARRGGRGSYTIDPPDPKVAPRRAFVGVRACDLAAMAVNDRTFDNGDFADPAYLKRRDNAIFISVDCARPAATCFCASMNTGPRSSSGFDLALTELEDADTHVFLVRIGTEAGAKVVARVPHRLSVESDLERARAVVTQAVARMERSMVPGIDALLKRNFTHPRWTTVAERCLSCGNCTMVCPTCFCSDVKDHTSLTGDVTTRVRSWDSCFTLDHSYVHGGALRQSRMSRYRQWMTHKLSSWWDQFGVSGCTGCGRCITWCPVGIDITEEARAIAEGDLTQAAE</sequence>
<dbReference type="PANTHER" id="PTHR40447">
    <property type="entry name" value="ANAEROBIC SULFITE REDUCTASE SUBUNIT A"/>
    <property type="match status" value="1"/>
</dbReference>